<dbReference type="GO" id="GO:1990189">
    <property type="term" value="F:protein N-terminal-serine acetyltransferase activity"/>
    <property type="evidence" value="ECO:0007669"/>
    <property type="project" value="TreeGrafter"/>
</dbReference>
<dbReference type="Proteomes" id="UP000295636">
    <property type="component" value="Unassembled WGS sequence"/>
</dbReference>
<dbReference type="InterPro" id="IPR051908">
    <property type="entry name" value="Ribosomal_N-acetyltransferase"/>
</dbReference>
<organism evidence="2 3">
    <name type="scientific">Paenibacillus piri</name>
    <dbReference type="NCBI Taxonomy" id="2547395"/>
    <lineage>
        <taxon>Bacteria</taxon>
        <taxon>Bacillati</taxon>
        <taxon>Bacillota</taxon>
        <taxon>Bacilli</taxon>
        <taxon>Bacillales</taxon>
        <taxon>Paenibacillaceae</taxon>
        <taxon>Paenibacillus</taxon>
    </lineage>
</organism>
<keyword evidence="2" id="KW-0808">Transferase</keyword>
<dbReference type="GO" id="GO:0005737">
    <property type="term" value="C:cytoplasm"/>
    <property type="evidence" value="ECO:0007669"/>
    <property type="project" value="TreeGrafter"/>
</dbReference>
<dbReference type="Gene3D" id="3.40.630.30">
    <property type="match status" value="1"/>
</dbReference>
<keyword evidence="3" id="KW-1185">Reference proteome</keyword>
<dbReference type="PANTHER" id="PTHR43441:SF12">
    <property type="entry name" value="RIBOSOMAL N-ACETYLTRANSFERASE YDAF-RELATED"/>
    <property type="match status" value="1"/>
</dbReference>
<dbReference type="SUPFAM" id="SSF55729">
    <property type="entry name" value="Acyl-CoA N-acyltransferases (Nat)"/>
    <property type="match status" value="1"/>
</dbReference>
<dbReference type="OrthoDB" id="9784707at2"/>
<name>A0A4R5KVS8_9BACL</name>
<gene>
    <name evidence="2" type="ORF">E1757_05010</name>
</gene>
<sequence>MFYYEVDDDIQLRLAEVKYAVQMYEVIDRNRAHLREWLPWVDNTINAGYTQLFLESSMRQLAANSGFNCCIFYRGSLAGCIGLHSVDWANRKTSIGYWLAEGFEGKGLMTKSCRAVVEYVFGDMQLNRVEIRAGVLNRKSRAIPERLGFALEGVIRQSEWLYDRYIDHAVYGVLAQDWRIGAWNR</sequence>
<dbReference type="PANTHER" id="PTHR43441">
    <property type="entry name" value="RIBOSOMAL-PROTEIN-SERINE ACETYLTRANSFERASE"/>
    <property type="match status" value="1"/>
</dbReference>
<proteinExistence type="predicted"/>
<dbReference type="RefSeq" id="WP_133225763.1">
    <property type="nucleotide sequence ID" value="NZ_SMRT01000002.1"/>
</dbReference>
<evidence type="ECO:0000259" key="1">
    <source>
        <dbReference type="PROSITE" id="PS51186"/>
    </source>
</evidence>
<reference evidence="2 3" key="1">
    <citation type="submission" date="2019-03" db="EMBL/GenBank/DDBJ databases">
        <title>This is whole genome sequence of Paenibacillus sp MS74 strain.</title>
        <authorList>
            <person name="Trinh H.N."/>
        </authorList>
    </citation>
    <scope>NUCLEOTIDE SEQUENCE [LARGE SCALE GENOMIC DNA]</scope>
    <source>
        <strain evidence="2 3">MS74</strain>
    </source>
</reference>
<dbReference type="InterPro" id="IPR016181">
    <property type="entry name" value="Acyl_CoA_acyltransferase"/>
</dbReference>
<dbReference type="PROSITE" id="PS51186">
    <property type="entry name" value="GNAT"/>
    <property type="match status" value="1"/>
</dbReference>
<dbReference type="AlphaFoldDB" id="A0A4R5KVS8"/>
<protein>
    <submittedName>
        <fullName evidence="2">N-acetyltransferase</fullName>
    </submittedName>
</protein>
<feature type="domain" description="N-acetyltransferase" evidence="1">
    <location>
        <begin position="10"/>
        <end position="167"/>
    </location>
</feature>
<dbReference type="GO" id="GO:0008999">
    <property type="term" value="F:protein-N-terminal-alanine acetyltransferase activity"/>
    <property type="evidence" value="ECO:0007669"/>
    <property type="project" value="TreeGrafter"/>
</dbReference>
<evidence type="ECO:0000313" key="2">
    <source>
        <dbReference type="EMBL" id="TDF99225.1"/>
    </source>
</evidence>
<dbReference type="InterPro" id="IPR000182">
    <property type="entry name" value="GNAT_dom"/>
</dbReference>
<evidence type="ECO:0000313" key="3">
    <source>
        <dbReference type="Proteomes" id="UP000295636"/>
    </source>
</evidence>
<comment type="caution">
    <text evidence="2">The sequence shown here is derived from an EMBL/GenBank/DDBJ whole genome shotgun (WGS) entry which is preliminary data.</text>
</comment>
<dbReference type="Pfam" id="PF13302">
    <property type="entry name" value="Acetyltransf_3"/>
    <property type="match status" value="1"/>
</dbReference>
<accession>A0A4R5KVS8</accession>
<dbReference type="EMBL" id="SMRT01000002">
    <property type="protein sequence ID" value="TDF99225.1"/>
    <property type="molecule type" value="Genomic_DNA"/>
</dbReference>